<sequence length="120" mass="13343">MCNCKNDVFYLGFRSQLISSDNGNRKVKLVLPFGSWVFPNYFLRIFSSSTISTPMEFPPWRVPDSKDVRKTDNKLVNPVFPVETKCRVVPGGAATDHRPIGSSTNFDTIHQSAVSGSGMV</sequence>
<keyword evidence="2" id="KW-1185">Reference proteome</keyword>
<evidence type="ECO:0000313" key="1">
    <source>
        <dbReference type="EMBL" id="KAJ3660244.1"/>
    </source>
</evidence>
<gene>
    <name evidence="1" type="ORF">Zmor_004700</name>
</gene>
<dbReference type="AlphaFoldDB" id="A0AA38IS52"/>
<protein>
    <submittedName>
        <fullName evidence="1">Uncharacterized protein</fullName>
    </submittedName>
</protein>
<dbReference type="Proteomes" id="UP001168821">
    <property type="component" value="Unassembled WGS sequence"/>
</dbReference>
<name>A0AA38IS52_9CUCU</name>
<comment type="caution">
    <text evidence="1">The sequence shown here is derived from an EMBL/GenBank/DDBJ whole genome shotgun (WGS) entry which is preliminary data.</text>
</comment>
<reference evidence="1" key="1">
    <citation type="journal article" date="2023" name="G3 (Bethesda)">
        <title>Whole genome assemblies of Zophobas morio and Tenebrio molitor.</title>
        <authorList>
            <person name="Kaur S."/>
            <person name="Stinson S.A."/>
            <person name="diCenzo G.C."/>
        </authorList>
    </citation>
    <scope>NUCLEOTIDE SEQUENCE</scope>
    <source>
        <strain evidence="1">QUZm001</strain>
    </source>
</reference>
<accession>A0AA38IS52</accession>
<dbReference type="EMBL" id="JALNTZ010000002">
    <property type="protein sequence ID" value="KAJ3660244.1"/>
    <property type="molecule type" value="Genomic_DNA"/>
</dbReference>
<proteinExistence type="predicted"/>
<organism evidence="1 2">
    <name type="scientific">Zophobas morio</name>
    <dbReference type="NCBI Taxonomy" id="2755281"/>
    <lineage>
        <taxon>Eukaryota</taxon>
        <taxon>Metazoa</taxon>
        <taxon>Ecdysozoa</taxon>
        <taxon>Arthropoda</taxon>
        <taxon>Hexapoda</taxon>
        <taxon>Insecta</taxon>
        <taxon>Pterygota</taxon>
        <taxon>Neoptera</taxon>
        <taxon>Endopterygota</taxon>
        <taxon>Coleoptera</taxon>
        <taxon>Polyphaga</taxon>
        <taxon>Cucujiformia</taxon>
        <taxon>Tenebrionidae</taxon>
        <taxon>Zophobas</taxon>
    </lineage>
</organism>
<evidence type="ECO:0000313" key="2">
    <source>
        <dbReference type="Proteomes" id="UP001168821"/>
    </source>
</evidence>